<gene>
    <name evidence="1" type="ORF">L829_2739</name>
</gene>
<evidence type="ECO:0000313" key="2">
    <source>
        <dbReference type="Proteomes" id="UP000019854"/>
    </source>
</evidence>
<protein>
    <submittedName>
        <fullName evidence="1">Uncharacterized protein</fullName>
    </submittedName>
</protein>
<dbReference type="AlphaFoldDB" id="A0A829PPL6"/>
<organism evidence="1 2">
    <name type="scientific">Mycobacteroides abscessus MAB_030201_1075</name>
    <dbReference type="NCBI Taxonomy" id="1335410"/>
    <lineage>
        <taxon>Bacteria</taxon>
        <taxon>Bacillati</taxon>
        <taxon>Actinomycetota</taxon>
        <taxon>Actinomycetes</taxon>
        <taxon>Mycobacteriales</taxon>
        <taxon>Mycobacteriaceae</taxon>
        <taxon>Mycobacteroides</taxon>
        <taxon>Mycobacteroides abscessus</taxon>
    </lineage>
</organism>
<comment type="caution">
    <text evidence="1">The sequence shown here is derived from an EMBL/GenBank/DDBJ whole genome shotgun (WGS) entry which is preliminary data.</text>
</comment>
<dbReference type="EMBL" id="JAOX01000001">
    <property type="protein sequence ID" value="ETZ89164.1"/>
    <property type="molecule type" value="Genomic_DNA"/>
</dbReference>
<sequence>MDAGRAGAPGVRPKRLCADPTITDLRYGTTPLEWAEHAYQLTAAELLRNRAEN</sequence>
<reference evidence="1 2" key="1">
    <citation type="submission" date="2014-01" db="EMBL/GenBank/DDBJ databases">
        <authorList>
            <person name="Zelazny A."/>
            <person name="Olivier K."/>
            <person name="Sampaio E.P."/>
            <person name="Holland S.M."/>
            <person name="Tallon L.J."/>
            <person name="Sadzewicz L.K."/>
            <person name="Sengamalay N."/>
            <person name="Fraser C.M."/>
            <person name="Hine E."/>
            <person name="Shefchek K.A."/>
            <person name="Das S.P."/>
            <person name="Shallom S.J."/>
            <person name="Agrawal S."/>
            <person name="Tettelin H."/>
        </authorList>
    </citation>
    <scope>NUCLEOTIDE SEQUENCE [LARGE SCALE GENOMIC DNA]</scope>
    <source>
        <strain evidence="1 2">MAB_030201_1075</strain>
    </source>
</reference>
<dbReference type="Proteomes" id="UP000019854">
    <property type="component" value="Unassembled WGS sequence"/>
</dbReference>
<evidence type="ECO:0000313" key="1">
    <source>
        <dbReference type="EMBL" id="ETZ89164.1"/>
    </source>
</evidence>
<proteinExistence type="predicted"/>
<accession>A0A829PPL6</accession>
<name>A0A829PPL6_9MYCO</name>